<dbReference type="GO" id="GO:0031425">
    <property type="term" value="P:chloroplast RNA processing"/>
    <property type="evidence" value="ECO:0007669"/>
    <property type="project" value="UniProtKB-ARBA"/>
</dbReference>
<dbReference type="Pfam" id="PF01535">
    <property type="entry name" value="PPR"/>
    <property type="match status" value="1"/>
</dbReference>
<dbReference type="AlphaFoldDB" id="A0A9Q0HHX1"/>
<dbReference type="PANTHER" id="PTHR47926">
    <property type="entry name" value="PENTATRICOPEPTIDE REPEAT-CONTAINING PROTEIN"/>
    <property type="match status" value="1"/>
</dbReference>
<dbReference type="GO" id="GO:0008270">
    <property type="term" value="F:zinc ion binding"/>
    <property type="evidence" value="ECO:0007669"/>
    <property type="project" value="InterPro"/>
</dbReference>
<dbReference type="FunFam" id="1.25.40.10:FF:000470">
    <property type="entry name" value="Pentatricopeptide repeat-containing protein At5g66520"/>
    <property type="match status" value="1"/>
</dbReference>
<dbReference type="NCBIfam" id="TIGR00756">
    <property type="entry name" value="PPR"/>
    <property type="match status" value="5"/>
</dbReference>
<dbReference type="InterPro" id="IPR011990">
    <property type="entry name" value="TPR-like_helical_dom_sf"/>
</dbReference>
<dbReference type="Pfam" id="PF14432">
    <property type="entry name" value="DYW_deaminase"/>
    <property type="match status" value="1"/>
</dbReference>
<organism evidence="4 5">
    <name type="scientific">Protea cynaroides</name>
    <dbReference type="NCBI Taxonomy" id="273540"/>
    <lineage>
        <taxon>Eukaryota</taxon>
        <taxon>Viridiplantae</taxon>
        <taxon>Streptophyta</taxon>
        <taxon>Embryophyta</taxon>
        <taxon>Tracheophyta</taxon>
        <taxon>Spermatophyta</taxon>
        <taxon>Magnoliopsida</taxon>
        <taxon>Proteales</taxon>
        <taxon>Proteaceae</taxon>
        <taxon>Protea</taxon>
    </lineage>
</organism>
<evidence type="ECO:0000313" key="5">
    <source>
        <dbReference type="Proteomes" id="UP001141806"/>
    </source>
</evidence>
<dbReference type="GO" id="GO:0048731">
    <property type="term" value="P:system development"/>
    <property type="evidence" value="ECO:0007669"/>
    <property type="project" value="UniProtKB-ARBA"/>
</dbReference>
<keyword evidence="1" id="KW-0677">Repeat</keyword>
<gene>
    <name evidence="4" type="ORF">NE237_016957</name>
</gene>
<evidence type="ECO:0000256" key="2">
    <source>
        <dbReference type="PROSITE-ProRule" id="PRU00708"/>
    </source>
</evidence>
<feature type="repeat" description="PPR" evidence="2">
    <location>
        <begin position="70"/>
        <end position="104"/>
    </location>
</feature>
<dbReference type="OrthoDB" id="185373at2759"/>
<evidence type="ECO:0000313" key="4">
    <source>
        <dbReference type="EMBL" id="KAJ4965108.1"/>
    </source>
</evidence>
<reference evidence="4" key="1">
    <citation type="journal article" date="2023" name="Plant J.">
        <title>The genome of the king protea, Protea cynaroides.</title>
        <authorList>
            <person name="Chang J."/>
            <person name="Duong T.A."/>
            <person name="Schoeman C."/>
            <person name="Ma X."/>
            <person name="Roodt D."/>
            <person name="Barker N."/>
            <person name="Li Z."/>
            <person name="Van de Peer Y."/>
            <person name="Mizrachi E."/>
        </authorList>
    </citation>
    <scope>NUCLEOTIDE SEQUENCE</scope>
    <source>
        <tissue evidence="4">Young leaves</tissue>
    </source>
</reference>
<accession>A0A9Q0HHX1</accession>
<dbReference type="Pfam" id="PF20431">
    <property type="entry name" value="E_motif"/>
    <property type="match status" value="1"/>
</dbReference>
<sequence>MITSNHPTCLALLQSCISMRQFLQIHAQMIRNLLWEDEFAASKLVEFCAVSDFGNLHYAHKLFAEIPHPNTFIWNTIIRGYANSPFPKPSLHLFNQMLHSGSTPNSFTFPFVIKACSHLAAYDEGRQLHGFILKFGVDSDLFSINGLIHMYSACGKIGLARRLFDSSCERDLVSWSSILSGYVNCGHIEQAHQLFDEMPERGIVSWNVMINGYCKYGKIEAARDLFNQMPSRNVESWNTLITGYAKCGLLQCSRKLFDEMPTRNIVSWSTIITAYAQGAQPNEALALFEKMKKAKVKHNWATLVSALSACAQLGALDQGKMIHLYVDQSKMKFDSIIGTSLIDMYAKCGSIENAIRIFDMLASKDVFSWTAMIGGLAVNGNGKKALELFGQMEKAGVRPNEVTFVGVLCACCHGGWVELSKQYFKSMRRIYGIKPQIEHYGCMVDTLGRAGLLEEAVSFIETIPMKANPVLWGTLLGACWIHGNAEIGEYVGDRLLSLEPDDGGIYVLLSNIYAKVGRWDDVMKTRMLMKSKGLQKTRGCSSIEIHGTVHEFYVGDKSHPRAEEIYMMLEKIKSRLRNVGYTPNTSPVLFDIEDEEKENAVSYHSEKLAIAFGLISTEEGVPVRIVKNLRVCQDCHTAMKFISKLFNRDIVLRDRNVFHYFRDGFCSCRDYW</sequence>
<dbReference type="FunFam" id="1.25.40.10:FF:000231">
    <property type="entry name" value="Pentatricopeptide repeat-containing protein chloroplastic"/>
    <property type="match status" value="1"/>
</dbReference>
<keyword evidence="5" id="KW-1185">Reference proteome</keyword>
<dbReference type="InterPro" id="IPR046849">
    <property type="entry name" value="E2_motif"/>
</dbReference>
<dbReference type="Gene3D" id="1.25.40.10">
    <property type="entry name" value="Tetratricopeptide repeat domain"/>
    <property type="match status" value="5"/>
</dbReference>
<dbReference type="Pfam" id="PF13041">
    <property type="entry name" value="PPR_2"/>
    <property type="match status" value="4"/>
</dbReference>
<dbReference type="InterPro" id="IPR002885">
    <property type="entry name" value="PPR_rpt"/>
</dbReference>
<dbReference type="GO" id="GO:0003723">
    <property type="term" value="F:RNA binding"/>
    <property type="evidence" value="ECO:0007669"/>
    <property type="project" value="InterPro"/>
</dbReference>
<dbReference type="InterPro" id="IPR046848">
    <property type="entry name" value="E_motif"/>
</dbReference>
<dbReference type="FunFam" id="1.25.40.10:FF:001050">
    <property type="entry name" value="Pentatricopeptide repeat-containing protein At2g33760"/>
    <property type="match status" value="1"/>
</dbReference>
<dbReference type="FunFam" id="1.25.40.10:FF:000125">
    <property type="entry name" value="Pentatricopeptide repeat-containing protein"/>
    <property type="match status" value="1"/>
</dbReference>
<feature type="repeat" description="PPR" evidence="2">
    <location>
        <begin position="365"/>
        <end position="399"/>
    </location>
</feature>
<dbReference type="GO" id="GO:0009451">
    <property type="term" value="P:RNA modification"/>
    <property type="evidence" value="ECO:0007669"/>
    <property type="project" value="InterPro"/>
</dbReference>
<name>A0A9Q0HHX1_9MAGN</name>
<dbReference type="Pfam" id="PF20430">
    <property type="entry name" value="Eplus_motif"/>
    <property type="match status" value="1"/>
</dbReference>
<dbReference type="InterPro" id="IPR046960">
    <property type="entry name" value="PPR_At4g14850-like_plant"/>
</dbReference>
<comment type="caution">
    <text evidence="4">The sequence shown here is derived from an EMBL/GenBank/DDBJ whole genome shotgun (WGS) entry which is preliminary data.</text>
</comment>
<feature type="repeat" description="PPR" evidence="2">
    <location>
        <begin position="171"/>
        <end position="205"/>
    </location>
</feature>
<dbReference type="InterPro" id="IPR032867">
    <property type="entry name" value="DYW_dom"/>
</dbReference>
<dbReference type="FunFam" id="1.25.40.10:FF:000475">
    <property type="entry name" value="Pentatricopeptide repeat-containing protein At5g40410, mitochondrial"/>
    <property type="match status" value="1"/>
</dbReference>
<feature type="domain" description="DYW" evidence="3">
    <location>
        <begin position="580"/>
        <end position="672"/>
    </location>
</feature>
<evidence type="ECO:0000259" key="3">
    <source>
        <dbReference type="Pfam" id="PF14432"/>
    </source>
</evidence>
<evidence type="ECO:0000256" key="1">
    <source>
        <dbReference type="ARBA" id="ARBA00022737"/>
    </source>
</evidence>
<dbReference type="PROSITE" id="PS51375">
    <property type="entry name" value="PPR"/>
    <property type="match status" value="4"/>
</dbReference>
<protein>
    <recommendedName>
        <fullName evidence="3">DYW domain-containing protein</fullName>
    </recommendedName>
</protein>
<proteinExistence type="predicted"/>
<dbReference type="EMBL" id="JAMYWD010000007">
    <property type="protein sequence ID" value="KAJ4965108.1"/>
    <property type="molecule type" value="Genomic_DNA"/>
</dbReference>
<dbReference type="Proteomes" id="UP001141806">
    <property type="component" value="Unassembled WGS sequence"/>
</dbReference>
<dbReference type="PANTHER" id="PTHR47926:SF537">
    <property type="entry name" value="PENTACOTRIPEPTIDE-REPEAT REGION OF PRORP DOMAIN-CONTAINING PROTEIN"/>
    <property type="match status" value="1"/>
</dbReference>
<feature type="repeat" description="PPR" evidence="2">
    <location>
        <begin position="233"/>
        <end position="267"/>
    </location>
</feature>